<dbReference type="HOGENOM" id="CLU_042836_0_0_1"/>
<organism evidence="1 2">
    <name type="scientific">Pisolithus tinctorius Marx 270</name>
    <dbReference type="NCBI Taxonomy" id="870435"/>
    <lineage>
        <taxon>Eukaryota</taxon>
        <taxon>Fungi</taxon>
        <taxon>Dikarya</taxon>
        <taxon>Basidiomycota</taxon>
        <taxon>Agaricomycotina</taxon>
        <taxon>Agaricomycetes</taxon>
        <taxon>Agaricomycetidae</taxon>
        <taxon>Boletales</taxon>
        <taxon>Sclerodermatineae</taxon>
        <taxon>Pisolithaceae</taxon>
        <taxon>Pisolithus</taxon>
    </lineage>
</organism>
<feature type="non-terminal residue" evidence="1">
    <location>
        <position position="218"/>
    </location>
</feature>
<dbReference type="EMBL" id="KN831994">
    <property type="protein sequence ID" value="KIO00599.1"/>
    <property type="molecule type" value="Genomic_DNA"/>
</dbReference>
<sequence>TAQNNYGLFQEYASGFLMYDPESGAHIEQLCDGHAMQDSGKDGEPWNARFSHLLKQLWKNYFTLFLNATVWHLMSWFYNGSTQKSQSDLDNLVHNVILAAEFDREDLCSFVAQQELSQMDESTLFSSNSWCTTSVTIWLPCEGVKVHEENAPEFEVEELHYCKLTDVIKAAFAETAAKEYNAIPYKLFWQADDDTIPERVFGKVYTADVMLQEHETIK</sequence>
<dbReference type="Proteomes" id="UP000054217">
    <property type="component" value="Unassembled WGS sequence"/>
</dbReference>
<accession>A0A0C3NZP6</accession>
<proteinExistence type="predicted"/>
<keyword evidence="2" id="KW-1185">Reference proteome</keyword>
<evidence type="ECO:0000313" key="2">
    <source>
        <dbReference type="Proteomes" id="UP000054217"/>
    </source>
</evidence>
<evidence type="ECO:0000313" key="1">
    <source>
        <dbReference type="EMBL" id="KIO00599.1"/>
    </source>
</evidence>
<dbReference type="OrthoDB" id="3208495at2759"/>
<reference evidence="1 2" key="1">
    <citation type="submission" date="2014-04" db="EMBL/GenBank/DDBJ databases">
        <authorList>
            <consortium name="DOE Joint Genome Institute"/>
            <person name="Kuo A."/>
            <person name="Kohler A."/>
            <person name="Costa M.D."/>
            <person name="Nagy L.G."/>
            <person name="Floudas D."/>
            <person name="Copeland A."/>
            <person name="Barry K.W."/>
            <person name="Cichocki N."/>
            <person name="Veneault-Fourrey C."/>
            <person name="LaButti K."/>
            <person name="Lindquist E.A."/>
            <person name="Lipzen A."/>
            <person name="Lundell T."/>
            <person name="Morin E."/>
            <person name="Murat C."/>
            <person name="Sun H."/>
            <person name="Tunlid A."/>
            <person name="Henrissat B."/>
            <person name="Grigoriev I.V."/>
            <person name="Hibbett D.S."/>
            <person name="Martin F."/>
            <person name="Nordberg H.P."/>
            <person name="Cantor M.N."/>
            <person name="Hua S.X."/>
        </authorList>
    </citation>
    <scope>NUCLEOTIDE SEQUENCE [LARGE SCALE GENOMIC DNA]</scope>
    <source>
        <strain evidence="1 2">Marx 270</strain>
    </source>
</reference>
<gene>
    <name evidence="1" type="ORF">M404DRAFT_107813</name>
</gene>
<name>A0A0C3NZP6_PISTI</name>
<feature type="non-terminal residue" evidence="1">
    <location>
        <position position="1"/>
    </location>
</feature>
<dbReference type="InParanoid" id="A0A0C3NZP6"/>
<dbReference type="AlphaFoldDB" id="A0A0C3NZP6"/>
<reference evidence="2" key="2">
    <citation type="submission" date="2015-01" db="EMBL/GenBank/DDBJ databases">
        <title>Evolutionary Origins and Diversification of the Mycorrhizal Mutualists.</title>
        <authorList>
            <consortium name="DOE Joint Genome Institute"/>
            <consortium name="Mycorrhizal Genomics Consortium"/>
            <person name="Kohler A."/>
            <person name="Kuo A."/>
            <person name="Nagy L.G."/>
            <person name="Floudas D."/>
            <person name="Copeland A."/>
            <person name="Barry K.W."/>
            <person name="Cichocki N."/>
            <person name="Veneault-Fourrey C."/>
            <person name="LaButti K."/>
            <person name="Lindquist E.A."/>
            <person name="Lipzen A."/>
            <person name="Lundell T."/>
            <person name="Morin E."/>
            <person name="Murat C."/>
            <person name="Riley R."/>
            <person name="Ohm R."/>
            <person name="Sun H."/>
            <person name="Tunlid A."/>
            <person name="Henrissat B."/>
            <person name="Grigoriev I.V."/>
            <person name="Hibbett D.S."/>
            <person name="Martin F."/>
        </authorList>
    </citation>
    <scope>NUCLEOTIDE SEQUENCE [LARGE SCALE GENOMIC DNA]</scope>
    <source>
        <strain evidence="2">Marx 270</strain>
    </source>
</reference>
<protein>
    <submittedName>
        <fullName evidence="1">Uncharacterized protein</fullName>
    </submittedName>
</protein>